<evidence type="ECO:0000256" key="1">
    <source>
        <dbReference type="SAM" id="MobiDB-lite"/>
    </source>
</evidence>
<dbReference type="HOGENOM" id="CLU_416400_0_0_1"/>
<evidence type="ECO:0000313" key="2">
    <source>
        <dbReference type="EnsemblMetazoa" id="RPRC013201-PA"/>
    </source>
</evidence>
<keyword evidence="3" id="KW-1185">Reference proteome</keyword>
<organism evidence="2 3">
    <name type="scientific">Rhodnius prolixus</name>
    <name type="common">Triatomid bug</name>
    <dbReference type="NCBI Taxonomy" id="13249"/>
    <lineage>
        <taxon>Eukaryota</taxon>
        <taxon>Metazoa</taxon>
        <taxon>Ecdysozoa</taxon>
        <taxon>Arthropoda</taxon>
        <taxon>Hexapoda</taxon>
        <taxon>Insecta</taxon>
        <taxon>Pterygota</taxon>
        <taxon>Neoptera</taxon>
        <taxon>Paraneoptera</taxon>
        <taxon>Hemiptera</taxon>
        <taxon>Heteroptera</taxon>
        <taxon>Panheteroptera</taxon>
        <taxon>Cimicomorpha</taxon>
        <taxon>Reduviidae</taxon>
        <taxon>Triatominae</taxon>
        <taxon>Rhodnius</taxon>
    </lineage>
</organism>
<feature type="region of interest" description="Disordered" evidence="1">
    <location>
        <begin position="286"/>
        <end position="324"/>
    </location>
</feature>
<dbReference type="InParanoid" id="T1IA80"/>
<accession>T1IA80</accession>
<dbReference type="GeneID" id="141450650"/>
<name>T1IA80_RHOPR</name>
<feature type="compositionally biased region" description="Polar residues" evidence="1">
    <location>
        <begin position="644"/>
        <end position="659"/>
    </location>
</feature>
<protein>
    <submittedName>
        <fullName evidence="2">Uncharacterized protein</fullName>
    </submittedName>
</protein>
<dbReference type="EnsemblMetazoa" id="RPRC013201-RA">
    <property type="protein sequence ID" value="RPRC013201-PA"/>
    <property type="gene ID" value="RPRC013201"/>
</dbReference>
<feature type="compositionally biased region" description="Basic residues" evidence="1">
    <location>
        <begin position="287"/>
        <end position="299"/>
    </location>
</feature>
<dbReference type="EMBL" id="ACPB03020046">
    <property type="status" value="NOT_ANNOTATED_CDS"/>
    <property type="molecule type" value="Genomic_DNA"/>
</dbReference>
<evidence type="ECO:0000313" key="3">
    <source>
        <dbReference type="Proteomes" id="UP000015103"/>
    </source>
</evidence>
<feature type="compositionally biased region" description="Basic and acidic residues" evidence="1">
    <location>
        <begin position="311"/>
        <end position="320"/>
    </location>
</feature>
<dbReference type="VEuPathDB" id="VectorBase:RPRC013201"/>
<dbReference type="Proteomes" id="UP000015103">
    <property type="component" value="Unassembled WGS sequence"/>
</dbReference>
<feature type="region of interest" description="Disordered" evidence="1">
    <location>
        <begin position="543"/>
        <end position="565"/>
    </location>
</feature>
<dbReference type="RefSeq" id="XP_073977353.1">
    <property type="nucleotide sequence ID" value="XM_074121252.1"/>
</dbReference>
<sequence length="659" mass="73979">MEKEEVNRTHLQTPKKVVARDDIRVPVSKEKERPNQEGYTLKRMHAFTNYEIAYEKLFKQEDQDGYINELMEALNSGYERVDVQDRRDTGTQTNLKLCEMDDDSIKNVIQDIIFDTSDEYDFKDVYTSEDEEFASVSSEQVEEMVNLEDAKKMMKKTLFGIRTDPVSGRIILTIHDDKGEAEIVPIGQGMVSDIKVSINPKWADYPEVTITNSENELIQPKSYKERPHDSDMIAVDAVNLFEHQSVDHLDISFSAVDWHSDGLQLPRKKLNSDIWSESEIITPAQNVKKREKSKKRKLGKGLCKGSKAAKKPSENGDTYRESQTNEAVKLRFDSTSAEYCPLSQTASHPTKTKLVTNVGESSAVSKPDDTDLLLDKSNETGTESALQAAVKDHGFQSRGDKLHDANQLSIKEGESRKREYEKDLYLDLQEPKESKTTADVTVGGGNLARVSEKLAGRAQPLAQSVTETRKPKPELTDRVVEKDAALLLNMPAASTQTSSSVDVPTRRSSMLDTLQRVEEEMRPLKHQLAEIQRQMWEIDASYPEASTDSPAGRPDQPSTSFYPPSGFVMPVRSLCKCPPNECHPSPQVRCKKGVQERPLSSPWPFFSLPSAELARRLIPSRRNIPDSNPSTSQSVSSKPDDVPSEQNTGHSSKSNDNNK</sequence>
<dbReference type="AlphaFoldDB" id="T1IA80"/>
<reference evidence="2" key="1">
    <citation type="submission" date="2015-05" db="UniProtKB">
        <authorList>
            <consortium name="EnsemblMetazoa"/>
        </authorList>
    </citation>
    <scope>IDENTIFICATION</scope>
</reference>
<feature type="compositionally biased region" description="Polar residues" evidence="1">
    <location>
        <begin position="625"/>
        <end position="637"/>
    </location>
</feature>
<feature type="region of interest" description="Disordered" evidence="1">
    <location>
        <begin position="617"/>
        <end position="659"/>
    </location>
</feature>
<proteinExistence type="predicted"/>